<dbReference type="EMBL" id="QGTW01000007">
    <property type="protein sequence ID" value="PWW27899.1"/>
    <property type="molecule type" value="Genomic_DNA"/>
</dbReference>
<evidence type="ECO:0000313" key="3">
    <source>
        <dbReference type="EMBL" id="PWW27899.1"/>
    </source>
</evidence>
<evidence type="ECO:0000256" key="1">
    <source>
        <dbReference type="SAM" id="SignalP"/>
    </source>
</evidence>
<feature type="signal peptide" evidence="1">
    <location>
        <begin position="1"/>
        <end position="23"/>
    </location>
</feature>
<accession>A0A2V2ZU45</accession>
<gene>
    <name evidence="3" type="ORF">DFO73_107212</name>
</gene>
<dbReference type="InterPro" id="IPR025711">
    <property type="entry name" value="PepSY"/>
</dbReference>
<dbReference type="AlphaFoldDB" id="A0A2V2ZU45"/>
<evidence type="ECO:0000259" key="2">
    <source>
        <dbReference type="Pfam" id="PF03413"/>
    </source>
</evidence>
<proteinExistence type="predicted"/>
<protein>
    <submittedName>
        <fullName evidence="3">Putative membrane protein YkoI</fullName>
    </submittedName>
</protein>
<feature type="domain" description="PepSY" evidence="2">
    <location>
        <begin position="104"/>
        <end position="156"/>
    </location>
</feature>
<comment type="caution">
    <text evidence="3">The sequence shown here is derived from an EMBL/GenBank/DDBJ whole genome shotgun (WGS) entry which is preliminary data.</text>
</comment>
<dbReference type="RefSeq" id="WP_110065526.1">
    <property type="nucleotide sequence ID" value="NZ_QGTW01000007.1"/>
</dbReference>
<dbReference type="Gene3D" id="3.10.450.40">
    <property type="match status" value="1"/>
</dbReference>
<evidence type="ECO:0000313" key="4">
    <source>
        <dbReference type="Proteomes" id="UP000247150"/>
    </source>
</evidence>
<organism evidence="3 4">
    <name type="scientific">Cytobacillus oceanisediminis</name>
    <dbReference type="NCBI Taxonomy" id="665099"/>
    <lineage>
        <taxon>Bacteria</taxon>
        <taxon>Bacillati</taxon>
        <taxon>Bacillota</taxon>
        <taxon>Bacilli</taxon>
        <taxon>Bacillales</taxon>
        <taxon>Bacillaceae</taxon>
        <taxon>Cytobacillus</taxon>
    </lineage>
</organism>
<name>A0A2V2ZU45_9BACI</name>
<dbReference type="Proteomes" id="UP000247150">
    <property type="component" value="Unassembled WGS sequence"/>
</dbReference>
<feature type="chain" id="PRO_5038730701" evidence="1">
    <location>
        <begin position="24"/>
        <end position="230"/>
    </location>
</feature>
<keyword evidence="1" id="KW-0732">Signal</keyword>
<reference evidence="3 4" key="1">
    <citation type="submission" date="2018-05" db="EMBL/GenBank/DDBJ databases">
        <title>Freshwater and sediment microbial communities from various areas in North America, analyzing microbe dynamics in response to fracking.</title>
        <authorList>
            <person name="Lamendella R."/>
        </authorList>
    </citation>
    <scope>NUCLEOTIDE SEQUENCE [LARGE SCALE GENOMIC DNA]</scope>
    <source>
        <strain evidence="3 4">15_TX</strain>
    </source>
</reference>
<dbReference type="OrthoDB" id="2476750at2"/>
<sequence length="230" mass="25604">MKFKPIYLAVGGLFLAAILAAAAKQLGGESTSEPLTEKEATALIEERYQGEVLDIKKESGSYWIELQKSQGIYRIKLNASRGEIISFEKFEEISPHNGQKTLKKEKVIEIIQAEEKGKLVSLKRVSENEKTTFQAVLQEDNQKVKIIIDALSGEILTRQIVTEPVSKRLTEKEAAQIALKELPGEVDGVDFEVTENASYYLVEIETADSREAVVQINAITGEVMSVTWDD</sequence>
<dbReference type="Pfam" id="PF03413">
    <property type="entry name" value="PepSY"/>
    <property type="match status" value="2"/>
</dbReference>
<feature type="domain" description="PepSY" evidence="2">
    <location>
        <begin position="169"/>
        <end position="226"/>
    </location>
</feature>